<dbReference type="AlphaFoldDB" id="M0ARZ0"/>
<name>M0ARZ0_9EURY</name>
<reference evidence="2 3" key="1">
    <citation type="journal article" date="2014" name="PLoS Genet.">
        <title>Phylogenetically driven sequencing of extremely halophilic archaea reveals strategies for static and dynamic osmo-response.</title>
        <authorList>
            <person name="Becker E.A."/>
            <person name="Seitzer P.M."/>
            <person name="Tritt A."/>
            <person name="Larsen D."/>
            <person name="Krusor M."/>
            <person name="Yao A.I."/>
            <person name="Wu D."/>
            <person name="Madern D."/>
            <person name="Eisen J.A."/>
            <person name="Darling A.E."/>
            <person name="Facciotti M.T."/>
        </authorList>
    </citation>
    <scope>NUCLEOTIDE SEQUENCE [LARGE SCALE GENOMIC DNA]</scope>
    <source>
        <strain evidence="2 3">JCM 10990</strain>
    </source>
</reference>
<proteinExistence type="predicted"/>
<dbReference type="EMBL" id="AOIN01000044">
    <property type="protein sequence ID" value="ELZ01476.1"/>
    <property type="molecule type" value="Genomic_DNA"/>
</dbReference>
<dbReference type="STRING" id="1227492.C482_06869"/>
<feature type="compositionally biased region" description="Low complexity" evidence="1">
    <location>
        <begin position="25"/>
        <end position="43"/>
    </location>
</feature>
<gene>
    <name evidence="2" type="ORF">C482_06869</name>
</gene>
<dbReference type="Proteomes" id="UP000011693">
    <property type="component" value="Unassembled WGS sequence"/>
</dbReference>
<evidence type="ECO:0000256" key="1">
    <source>
        <dbReference type="SAM" id="MobiDB-lite"/>
    </source>
</evidence>
<protein>
    <submittedName>
        <fullName evidence="2">Transposase, IS605 OrfB family protein</fullName>
    </submittedName>
</protein>
<feature type="compositionally biased region" description="Polar residues" evidence="1">
    <location>
        <begin position="65"/>
        <end position="74"/>
    </location>
</feature>
<keyword evidence="3" id="KW-1185">Reference proteome</keyword>
<comment type="caution">
    <text evidence="2">The sequence shown here is derived from an EMBL/GenBank/DDBJ whole genome shotgun (WGS) entry which is preliminary data.</text>
</comment>
<evidence type="ECO:0000313" key="2">
    <source>
        <dbReference type="EMBL" id="ELZ01476.1"/>
    </source>
</evidence>
<feature type="region of interest" description="Disordered" evidence="1">
    <location>
        <begin position="1"/>
        <end position="112"/>
    </location>
</feature>
<accession>M0ARZ0</accession>
<sequence>MIVPSVPTAIQRPAPIETASRPPLSAESSASDALSSADQANADVNGAENIRQKVSPSHATDGVDETQSVSSAHQNAKRSEDGDRSNGWLAQPSTFLFDKETGAFAPQERVTS</sequence>
<evidence type="ECO:0000313" key="3">
    <source>
        <dbReference type="Proteomes" id="UP000011693"/>
    </source>
</evidence>
<organism evidence="2 3">
    <name type="scientific">Natrialba chahannaoensis JCM 10990</name>
    <dbReference type="NCBI Taxonomy" id="1227492"/>
    <lineage>
        <taxon>Archaea</taxon>
        <taxon>Methanobacteriati</taxon>
        <taxon>Methanobacteriota</taxon>
        <taxon>Stenosarchaea group</taxon>
        <taxon>Halobacteria</taxon>
        <taxon>Halobacteriales</taxon>
        <taxon>Natrialbaceae</taxon>
        <taxon>Natrialba</taxon>
    </lineage>
</organism>